<dbReference type="OrthoDB" id="434092at2759"/>
<dbReference type="GO" id="GO:0030148">
    <property type="term" value="P:sphingolipid biosynthetic process"/>
    <property type="evidence" value="ECO:0007669"/>
    <property type="project" value="TreeGrafter"/>
</dbReference>
<evidence type="ECO:0000256" key="3">
    <source>
        <dbReference type="ARBA" id="ARBA00022679"/>
    </source>
</evidence>
<feature type="transmembrane region" description="Helical" evidence="10">
    <location>
        <begin position="178"/>
        <end position="200"/>
    </location>
</feature>
<accession>A0A8B8CFK2</accession>
<evidence type="ECO:0000256" key="11">
    <source>
        <dbReference type="SAM" id="MobiDB-lite"/>
    </source>
</evidence>
<dbReference type="GO" id="GO:0009922">
    <property type="term" value="F:fatty acid elongase activity"/>
    <property type="evidence" value="ECO:0007669"/>
    <property type="project" value="UniProtKB-EC"/>
</dbReference>
<evidence type="ECO:0000256" key="6">
    <source>
        <dbReference type="ARBA" id="ARBA00022989"/>
    </source>
</evidence>
<protein>
    <recommendedName>
        <fullName evidence="10">Elongation of very long chain fatty acids protein</fullName>
        <ecNumber evidence="10">2.3.1.199</ecNumber>
    </recommendedName>
    <alternativeName>
        <fullName evidence="10">Very-long-chain 3-oxoacyl-CoA synthase</fullName>
    </alternativeName>
</protein>
<evidence type="ECO:0000313" key="12">
    <source>
        <dbReference type="Proteomes" id="UP000694844"/>
    </source>
</evidence>
<dbReference type="GO" id="GO:0034625">
    <property type="term" value="P:fatty acid elongation, monounsaturated fatty acid"/>
    <property type="evidence" value="ECO:0007669"/>
    <property type="project" value="TreeGrafter"/>
</dbReference>
<feature type="transmembrane region" description="Helical" evidence="10">
    <location>
        <begin position="212"/>
        <end position="229"/>
    </location>
</feature>
<evidence type="ECO:0000256" key="7">
    <source>
        <dbReference type="ARBA" id="ARBA00023098"/>
    </source>
</evidence>
<gene>
    <name evidence="13" type="primary">LOC111119054</name>
</gene>
<keyword evidence="8 10" id="KW-0472">Membrane</keyword>
<evidence type="ECO:0000256" key="9">
    <source>
        <dbReference type="ARBA" id="ARBA00023160"/>
    </source>
</evidence>
<keyword evidence="12" id="KW-1185">Reference proteome</keyword>
<dbReference type="GO" id="GO:0042761">
    <property type="term" value="P:very long-chain fatty acid biosynthetic process"/>
    <property type="evidence" value="ECO:0007669"/>
    <property type="project" value="TreeGrafter"/>
</dbReference>
<dbReference type="Proteomes" id="UP000694844">
    <property type="component" value="Chromosome 2"/>
</dbReference>
<dbReference type="PANTHER" id="PTHR11157">
    <property type="entry name" value="FATTY ACID ACYL TRANSFERASE-RELATED"/>
    <property type="match status" value="1"/>
</dbReference>
<evidence type="ECO:0000313" key="13">
    <source>
        <dbReference type="RefSeq" id="XP_022314572.1"/>
    </source>
</evidence>
<comment type="similarity">
    <text evidence="10">Belongs to the ELO family.</text>
</comment>
<evidence type="ECO:0000256" key="10">
    <source>
        <dbReference type="RuleBase" id="RU361115"/>
    </source>
</evidence>
<name>A0A8B8CFK2_CRAVI</name>
<dbReference type="InterPro" id="IPR002076">
    <property type="entry name" value="ELO_fam"/>
</dbReference>
<evidence type="ECO:0000256" key="8">
    <source>
        <dbReference type="ARBA" id="ARBA00023136"/>
    </source>
</evidence>
<keyword evidence="9 10" id="KW-0275">Fatty acid biosynthesis</keyword>
<sequence>MEKIPVVKDVLRLYEEGKATRDPRTKDLFMLYDNPVYVWIITAVYILFVTVIGPRFMKNRPAYTFPRFLVVYNGILVVWSTYMFVEILASAIHADYWKKDGFLCCVYNQDTPKNPKEARMAKVIHMFFLSKIIELVDSVLMVLRKKQEQISFLHVYHHSSIINIYWWVTTYIPGGQSWFCSALNAFVHIVMYTYYALAAIPSMRGKLWWKKYITRLQLTQFVLIFFHTIQTTFTGCDFPLWSHILLSSYMISMMVLFGNFYLQTYMKNRRSKMDYKKTDQIQNGVGKNGSVHHSNGVNGHSNGVANGHTKAE</sequence>
<dbReference type="PROSITE" id="PS01188">
    <property type="entry name" value="ELO"/>
    <property type="match status" value="1"/>
</dbReference>
<evidence type="ECO:0000256" key="5">
    <source>
        <dbReference type="ARBA" id="ARBA00022832"/>
    </source>
</evidence>
<feature type="transmembrane region" description="Helical" evidence="10">
    <location>
        <begin position="123"/>
        <end position="143"/>
    </location>
</feature>
<dbReference type="GO" id="GO:0019367">
    <property type="term" value="P:fatty acid elongation, saturated fatty acid"/>
    <property type="evidence" value="ECO:0007669"/>
    <property type="project" value="TreeGrafter"/>
</dbReference>
<keyword evidence="2 10" id="KW-0444">Lipid biosynthesis</keyword>
<reference evidence="13" key="1">
    <citation type="submission" date="2025-08" db="UniProtKB">
        <authorList>
            <consortium name="RefSeq"/>
        </authorList>
    </citation>
    <scope>IDENTIFICATION</scope>
    <source>
        <tissue evidence="13">Whole sample</tissue>
    </source>
</reference>
<feature type="transmembrane region" description="Helical" evidence="10">
    <location>
        <begin position="241"/>
        <end position="262"/>
    </location>
</feature>
<dbReference type="GO" id="GO:0034626">
    <property type="term" value="P:fatty acid elongation, polyunsaturated fatty acid"/>
    <property type="evidence" value="ECO:0007669"/>
    <property type="project" value="TreeGrafter"/>
</dbReference>
<keyword evidence="4 10" id="KW-0812">Transmembrane</keyword>
<comment type="subcellular location">
    <subcellularLocation>
        <location evidence="1">Membrane</location>
        <topology evidence="1">Multi-pass membrane protein</topology>
    </subcellularLocation>
</comment>
<dbReference type="EC" id="2.3.1.199" evidence="10"/>
<evidence type="ECO:0000256" key="4">
    <source>
        <dbReference type="ARBA" id="ARBA00022692"/>
    </source>
</evidence>
<keyword evidence="3 10" id="KW-0808">Transferase</keyword>
<dbReference type="KEGG" id="cvn:111119054"/>
<feature type="transmembrane region" description="Helical" evidence="10">
    <location>
        <begin position="155"/>
        <end position="172"/>
    </location>
</feature>
<dbReference type="PANTHER" id="PTHR11157:SF126">
    <property type="entry name" value="ELONGATION OF VERY LONG CHAIN FATTY ACIDS PROTEIN"/>
    <property type="match status" value="1"/>
</dbReference>
<dbReference type="RefSeq" id="XP_022314572.1">
    <property type="nucleotide sequence ID" value="XM_022458864.1"/>
</dbReference>
<keyword evidence="7 10" id="KW-0443">Lipid metabolism</keyword>
<evidence type="ECO:0000256" key="2">
    <source>
        <dbReference type="ARBA" id="ARBA00022516"/>
    </source>
</evidence>
<dbReference type="GeneID" id="111119054"/>
<evidence type="ECO:0000256" key="1">
    <source>
        <dbReference type="ARBA" id="ARBA00004141"/>
    </source>
</evidence>
<keyword evidence="6 10" id="KW-1133">Transmembrane helix</keyword>
<keyword evidence="5 10" id="KW-0276">Fatty acid metabolism</keyword>
<feature type="transmembrane region" description="Helical" evidence="10">
    <location>
        <begin position="69"/>
        <end position="92"/>
    </location>
</feature>
<dbReference type="InterPro" id="IPR030457">
    <property type="entry name" value="ELO_CS"/>
</dbReference>
<dbReference type="GO" id="GO:0005789">
    <property type="term" value="C:endoplasmic reticulum membrane"/>
    <property type="evidence" value="ECO:0007669"/>
    <property type="project" value="TreeGrafter"/>
</dbReference>
<comment type="catalytic activity">
    <reaction evidence="10">
        <text>a very-long-chain acyl-CoA + malonyl-CoA + H(+) = a very-long-chain 3-oxoacyl-CoA + CO2 + CoA</text>
        <dbReference type="Rhea" id="RHEA:32727"/>
        <dbReference type="ChEBI" id="CHEBI:15378"/>
        <dbReference type="ChEBI" id="CHEBI:16526"/>
        <dbReference type="ChEBI" id="CHEBI:57287"/>
        <dbReference type="ChEBI" id="CHEBI:57384"/>
        <dbReference type="ChEBI" id="CHEBI:90725"/>
        <dbReference type="ChEBI" id="CHEBI:90736"/>
        <dbReference type="EC" id="2.3.1.199"/>
    </reaction>
</comment>
<feature type="region of interest" description="Disordered" evidence="11">
    <location>
        <begin position="286"/>
        <end position="312"/>
    </location>
</feature>
<feature type="transmembrane region" description="Helical" evidence="10">
    <location>
        <begin position="36"/>
        <end position="57"/>
    </location>
</feature>
<dbReference type="Pfam" id="PF01151">
    <property type="entry name" value="ELO"/>
    <property type="match status" value="1"/>
</dbReference>
<feature type="compositionally biased region" description="Polar residues" evidence="11">
    <location>
        <begin position="286"/>
        <end position="304"/>
    </location>
</feature>
<dbReference type="AlphaFoldDB" id="A0A8B8CFK2"/>
<proteinExistence type="inferred from homology"/>
<organism evidence="12 13">
    <name type="scientific">Crassostrea virginica</name>
    <name type="common">Eastern oyster</name>
    <dbReference type="NCBI Taxonomy" id="6565"/>
    <lineage>
        <taxon>Eukaryota</taxon>
        <taxon>Metazoa</taxon>
        <taxon>Spiralia</taxon>
        <taxon>Lophotrochozoa</taxon>
        <taxon>Mollusca</taxon>
        <taxon>Bivalvia</taxon>
        <taxon>Autobranchia</taxon>
        <taxon>Pteriomorphia</taxon>
        <taxon>Ostreida</taxon>
        <taxon>Ostreoidea</taxon>
        <taxon>Ostreidae</taxon>
        <taxon>Crassostrea</taxon>
    </lineage>
</organism>